<evidence type="ECO:0000256" key="1">
    <source>
        <dbReference type="ARBA" id="ARBA00000900"/>
    </source>
</evidence>
<evidence type="ECO:0000256" key="10">
    <source>
        <dbReference type="SAM" id="Phobius"/>
    </source>
</evidence>
<dbReference type="EMBL" id="JBJUIK010000012">
    <property type="protein sequence ID" value="KAL3508677.1"/>
    <property type="molecule type" value="Genomic_DNA"/>
</dbReference>
<evidence type="ECO:0000313" key="14">
    <source>
        <dbReference type="Proteomes" id="UP001630127"/>
    </source>
</evidence>
<accession>A0ABD2YMS0</accession>
<keyword evidence="9 10" id="KW-0472">Membrane</keyword>
<name>A0ABD2YMS0_9GENT</name>
<evidence type="ECO:0000313" key="13">
    <source>
        <dbReference type="EMBL" id="KAL3508677.1"/>
    </source>
</evidence>
<feature type="transmembrane region" description="Helical" evidence="10">
    <location>
        <begin position="84"/>
        <end position="101"/>
    </location>
</feature>
<dbReference type="PANTHER" id="PTHR33389">
    <property type="entry name" value="FAMILY PROTEIN, PUTATIVE (DUF2921)-RELATED"/>
    <property type="match status" value="1"/>
</dbReference>
<evidence type="ECO:0000256" key="3">
    <source>
        <dbReference type="ARBA" id="ARBA00004906"/>
    </source>
</evidence>
<evidence type="ECO:0000256" key="11">
    <source>
        <dbReference type="SAM" id="SignalP"/>
    </source>
</evidence>
<feature type="transmembrane region" description="Helical" evidence="10">
    <location>
        <begin position="43"/>
        <end position="64"/>
    </location>
</feature>
<comment type="catalytic activity">
    <reaction evidence="1">
        <text>S-ubiquitinyl-[E2 ubiquitin-conjugating enzyme]-L-cysteine + [acceptor protein]-L-lysine = [E2 ubiquitin-conjugating enzyme]-L-cysteine + N(6)-ubiquitinyl-[acceptor protein]-L-lysine.</text>
        <dbReference type="EC" id="2.3.2.27"/>
    </reaction>
</comment>
<feature type="transmembrane region" description="Helical" evidence="10">
    <location>
        <begin position="220"/>
        <end position="239"/>
    </location>
</feature>
<protein>
    <recommendedName>
        <fullName evidence="4">RING-type E3 ubiquitin transferase</fullName>
        <ecNumber evidence="4">2.3.2.27</ecNumber>
    </recommendedName>
</protein>
<evidence type="ECO:0000256" key="4">
    <source>
        <dbReference type="ARBA" id="ARBA00012483"/>
    </source>
</evidence>
<organism evidence="13 14">
    <name type="scientific">Cinchona calisaya</name>
    <dbReference type="NCBI Taxonomy" id="153742"/>
    <lineage>
        <taxon>Eukaryota</taxon>
        <taxon>Viridiplantae</taxon>
        <taxon>Streptophyta</taxon>
        <taxon>Embryophyta</taxon>
        <taxon>Tracheophyta</taxon>
        <taxon>Spermatophyta</taxon>
        <taxon>Magnoliopsida</taxon>
        <taxon>eudicotyledons</taxon>
        <taxon>Gunneridae</taxon>
        <taxon>Pentapetalae</taxon>
        <taxon>asterids</taxon>
        <taxon>lamiids</taxon>
        <taxon>Gentianales</taxon>
        <taxon>Rubiaceae</taxon>
        <taxon>Cinchonoideae</taxon>
        <taxon>Cinchoneae</taxon>
        <taxon>Cinchona</taxon>
    </lineage>
</organism>
<evidence type="ECO:0000256" key="2">
    <source>
        <dbReference type="ARBA" id="ARBA00004127"/>
    </source>
</evidence>
<feature type="domain" description="SWEET-like" evidence="12">
    <location>
        <begin position="1"/>
        <end position="252"/>
    </location>
</feature>
<feature type="chain" id="PRO_5044796013" description="RING-type E3 ubiquitin transferase" evidence="11">
    <location>
        <begin position="17"/>
        <end position="268"/>
    </location>
</feature>
<feature type="transmembrane region" description="Helical" evidence="10">
    <location>
        <begin position="146"/>
        <end position="164"/>
    </location>
</feature>
<dbReference type="Pfam" id="PF11145">
    <property type="entry name" value="DUF2921"/>
    <property type="match status" value="1"/>
</dbReference>
<dbReference type="GO" id="GO:0061630">
    <property type="term" value="F:ubiquitin protein ligase activity"/>
    <property type="evidence" value="ECO:0007669"/>
    <property type="project" value="UniProtKB-EC"/>
</dbReference>
<evidence type="ECO:0000256" key="9">
    <source>
        <dbReference type="ARBA" id="ARBA00023136"/>
    </source>
</evidence>
<reference evidence="13 14" key="1">
    <citation type="submission" date="2024-11" db="EMBL/GenBank/DDBJ databases">
        <title>A near-complete genome assembly of Cinchona calisaya.</title>
        <authorList>
            <person name="Lian D.C."/>
            <person name="Zhao X.W."/>
            <person name="Wei L."/>
        </authorList>
    </citation>
    <scope>NUCLEOTIDE SEQUENCE [LARGE SCALE GENOMIC DNA]</scope>
    <source>
        <tissue evidence="13">Nenye</tissue>
    </source>
</reference>
<keyword evidence="6 10" id="KW-0812">Transmembrane</keyword>
<evidence type="ECO:0000256" key="8">
    <source>
        <dbReference type="ARBA" id="ARBA00022989"/>
    </source>
</evidence>
<dbReference type="AlphaFoldDB" id="A0ABD2YMS0"/>
<proteinExistence type="predicted"/>
<comment type="subcellular location">
    <subcellularLocation>
        <location evidence="2">Endomembrane system</location>
        <topology evidence="2">Multi-pass membrane protein</topology>
    </subcellularLocation>
</comment>
<comment type="caution">
    <text evidence="13">The sequence shown here is derived from an EMBL/GenBank/DDBJ whole genome shotgun (WGS) entry which is preliminary data.</text>
</comment>
<evidence type="ECO:0000256" key="7">
    <source>
        <dbReference type="ARBA" id="ARBA00022786"/>
    </source>
</evidence>
<keyword evidence="11" id="KW-0732">Signal</keyword>
<dbReference type="EC" id="2.3.2.27" evidence="4"/>
<dbReference type="Proteomes" id="UP001630127">
    <property type="component" value="Unassembled WGS sequence"/>
</dbReference>
<keyword evidence="7" id="KW-0833">Ubl conjugation pathway</keyword>
<keyword evidence="5" id="KW-0808">Transferase</keyword>
<evidence type="ECO:0000256" key="5">
    <source>
        <dbReference type="ARBA" id="ARBA00022679"/>
    </source>
</evidence>
<gene>
    <name evidence="13" type="ORF">ACH5RR_028078</name>
</gene>
<dbReference type="GO" id="GO:0012505">
    <property type="term" value="C:endomembrane system"/>
    <property type="evidence" value="ECO:0007669"/>
    <property type="project" value="UniProtKB-SubCell"/>
</dbReference>
<keyword evidence="14" id="KW-1185">Reference proteome</keyword>
<evidence type="ECO:0000256" key="6">
    <source>
        <dbReference type="ARBA" id="ARBA00022692"/>
    </source>
</evidence>
<dbReference type="InterPro" id="IPR021319">
    <property type="entry name" value="DUF2921"/>
</dbReference>
<comment type="pathway">
    <text evidence="3">Protein modification; protein ubiquitination.</text>
</comment>
<feature type="signal peptide" evidence="11">
    <location>
        <begin position="1"/>
        <end position="16"/>
    </location>
</feature>
<sequence>MLTLLTLGHMIPLVLNLEALFLKNHNKQNTILRGDGWLELNEVSLRLVTLVVFLLLLRLLQLAWTARTQDGNGKNFWSAEKKTALASLLLYAVGGLITFLIELEKNGNGNGNVKHSSHFSSYNSTIHDKSSANSQQSYTLRYLKSYAGLVLDGFLFPQILFNIFKNSKEKSLSCSFYIGTTLVRLVPHAYDLYRVHNYTRQDFYGSSYIYANHSADFYSIAWDVIIPCGCIVFAVIIWLQQRFGGCCILPRKIRELESYEKVPVVSSE</sequence>
<keyword evidence="8 10" id="KW-1133">Transmembrane helix</keyword>
<dbReference type="PANTHER" id="PTHR33389:SF18">
    <property type="entry name" value="OS01G0677900 PROTEIN"/>
    <property type="match status" value="1"/>
</dbReference>
<evidence type="ECO:0000259" key="12">
    <source>
        <dbReference type="Pfam" id="PF11145"/>
    </source>
</evidence>